<evidence type="ECO:0000313" key="1">
    <source>
        <dbReference type="EMBL" id="RRT47362.1"/>
    </source>
</evidence>
<sequence>MVRVLFSLRLEVDLWITMASWPFLDHNPSIGFACPRAISSDDRPTHDDINLLFDWLHWMRSMIFVVAPFRGGFVVSDIAAEVPLADQYLTTSGTTSTRFLGPLTAPHAISRTVSRMLLAAPSTDRHVRFPDCPHRDKVSLQRGLVESRSTSDMRIPMTWLTDMT</sequence>
<dbReference type="EMBL" id="AMZH03014597">
    <property type="protein sequence ID" value="RRT47362.1"/>
    <property type="molecule type" value="Genomic_DNA"/>
</dbReference>
<dbReference type="AlphaFoldDB" id="A0A426Y6G9"/>
<organism evidence="1 2">
    <name type="scientific">Ensete ventricosum</name>
    <name type="common">Abyssinian banana</name>
    <name type="synonym">Musa ensete</name>
    <dbReference type="NCBI Taxonomy" id="4639"/>
    <lineage>
        <taxon>Eukaryota</taxon>
        <taxon>Viridiplantae</taxon>
        <taxon>Streptophyta</taxon>
        <taxon>Embryophyta</taxon>
        <taxon>Tracheophyta</taxon>
        <taxon>Spermatophyta</taxon>
        <taxon>Magnoliopsida</taxon>
        <taxon>Liliopsida</taxon>
        <taxon>Zingiberales</taxon>
        <taxon>Musaceae</taxon>
        <taxon>Ensete</taxon>
    </lineage>
</organism>
<accession>A0A426Y6G9</accession>
<dbReference type="Proteomes" id="UP000287651">
    <property type="component" value="Unassembled WGS sequence"/>
</dbReference>
<protein>
    <submittedName>
        <fullName evidence="1">Uncharacterized protein</fullName>
    </submittedName>
</protein>
<reference evidence="1 2" key="1">
    <citation type="journal article" date="2014" name="Agronomy (Basel)">
        <title>A Draft Genome Sequence for Ensete ventricosum, the Drought-Tolerant Tree Against Hunger.</title>
        <authorList>
            <person name="Harrison J."/>
            <person name="Moore K.A."/>
            <person name="Paszkiewicz K."/>
            <person name="Jones T."/>
            <person name="Grant M."/>
            <person name="Ambacheew D."/>
            <person name="Muzemil S."/>
            <person name="Studholme D.J."/>
        </authorList>
    </citation>
    <scope>NUCLEOTIDE SEQUENCE [LARGE SCALE GENOMIC DNA]</scope>
</reference>
<gene>
    <name evidence="1" type="ORF">B296_00021015</name>
</gene>
<proteinExistence type="predicted"/>
<evidence type="ECO:0000313" key="2">
    <source>
        <dbReference type="Proteomes" id="UP000287651"/>
    </source>
</evidence>
<name>A0A426Y6G9_ENSVE</name>
<comment type="caution">
    <text evidence="1">The sequence shown here is derived from an EMBL/GenBank/DDBJ whole genome shotgun (WGS) entry which is preliminary data.</text>
</comment>